<reference evidence="1 2" key="1">
    <citation type="journal article" date="2013" name="Genome Announc.">
        <title>Draft Genome Sequence of Streptomyces viridochromogenes Strain Tu57, Producer of Avilamycin.</title>
        <authorList>
            <person name="Gruning B.A."/>
            <person name="Erxleben A."/>
            <person name="Hahnlein A."/>
            <person name="Gunther S."/>
        </authorList>
    </citation>
    <scope>NUCLEOTIDE SEQUENCE [LARGE SCALE GENOMIC DNA]</scope>
    <source>
        <strain evidence="1 2">Tue57</strain>
    </source>
</reference>
<comment type="caution">
    <text evidence="1">The sequence shown here is derived from an EMBL/GenBank/DDBJ whole genome shotgun (WGS) entry which is preliminary data.</text>
</comment>
<evidence type="ECO:0000313" key="2">
    <source>
        <dbReference type="Proteomes" id="UP000011205"/>
    </source>
</evidence>
<sequence length="117" mass="12758">MTGVVTMTTWVPQSCTLPTAEQPLRVAEFDALFAERLVGSSRPDRLRLELELTGGDGVEETVRDLVARESGCCSFFHFTVSPGPQRIRLHVEVDGAHETVLDALHERAATAAGRDVP</sequence>
<organism evidence="1 2">
    <name type="scientific">Streptomyces viridochromogenes Tue57</name>
    <dbReference type="NCBI Taxonomy" id="1160705"/>
    <lineage>
        <taxon>Bacteria</taxon>
        <taxon>Bacillati</taxon>
        <taxon>Actinomycetota</taxon>
        <taxon>Actinomycetes</taxon>
        <taxon>Kitasatosporales</taxon>
        <taxon>Streptomycetaceae</taxon>
        <taxon>Streptomyces</taxon>
    </lineage>
</organism>
<dbReference type="PATRIC" id="fig|1160705.3.peg.2541"/>
<dbReference type="AlphaFoldDB" id="L8PKC1"/>
<accession>L8PKC1</accession>
<evidence type="ECO:0008006" key="3">
    <source>
        <dbReference type="Google" id="ProtNLM"/>
    </source>
</evidence>
<name>L8PKC1_STRVR</name>
<dbReference type="Proteomes" id="UP000011205">
    <property type="component" value="Unassembled WGS sequence"/>
</dbReference>
<evidence type="ECO:0000313" key="1">
    <source>
        <dbReference type="EMBL" id="ELS56463.1"/>
    </source>
</evidence>
<gene>
    <name evidence="1" type="ORF">STVIR_2561</name>
</gene>
<proteinExistence type="predicted"/>
<protein>
    <recommendedName>
        <fullName evidence="3">Arsenate reductase</fullName>
    </recommendedName>
</protein>
<dbReference type="EMBL" id="AMLP01000084">
    <property type="protein sequence ID" value="ELS56463.1"/>
    <property type="molecule type" value="Genomic_DNA"/>
</dbReference>